<dbReference type="PANTHER" id="PTHR37302">
    <property type="entry name" value="SLR1116 PROTEIN"/>
    <property type="match status" value="1"/>
</dbReference>
<dbReference type="AlphaFoldDB" id="A0A179SMN0"/>
<dbReference type="GO" id="GO:0046872">
    <property type="term" value="F:metal ion binding"/>
    <property type="evidence" value="ECO:0007669"/>
    <property type="project" value="UniProtKB-KW"/>
</dbReference>
<keyword evidence="2 3" id="KW-0479">Metal-binding</keyword>
<evidence type="ECO:0000256" key="2">
    <source>
        <dbReference type="ARBA" id="ARBA00022723"/>
    </source>
</evidence>
<feature type="binding site" evidence="3">
    <location>
        <position position="39"/>
    </location>
    <ligand>
        <name>a divalent metal cation</name>
        <dbReference type="ChEBI" id="CHEBI:60240"/>
    </ligand>
</feature>
<dbReference type="EMBL" id="LWSG01000046">
    <property type="protein sequence ID" value="OAS82219.1"/>
    <property type="molecule type" value="Genomic_DNA"/>
</dbReference>
<evidence type="ECO:0000313" key="4">
    <source>
        <dbReference type="EMBL" id="OAS82219.1"/>
    </source>
</evidence>
<dbReference type="InterPro" id="IPR034660">
    <property type="entry name" value="DinB/YfiT-like"/>
</dbReference>
<dbReference type="SUPFAM" id="SSF109854">
    <property type="entry name" value="DinB/YfiT-like putative metalloenzymes"/>
    <property type="match status" value="1"/>
</dbReference>
<dbReference type="PANTHER" id="PTHR37302:SF3">
    <property type="entry name" value="DAMAGE-INDUCIBLE PROTEIN DINB"/>
    <property type="match status" value="1"/>
</dbReference>
<gene>
    <name evidence="4" type="ORF">A6K24_14335</name>
</gene>
<evidence type="ECO:0000256" key="1">
    <source>
        <dbReference type="ARBA" id="ARBA00008635"/>
    </source>
</evidence>
<comment type="similarity">
    <text evidence="1">Belongs to the DinB family.</text>
</comment>
<dbReference type="Gene3D" id="1.20.120.450">
    <property type="entry name" value="dinb family like domain"/>
    <property type="match status" value="1"/>
</dbReference>
<protein>
    <submittedName>
        <fullName evidence="4">Damage-inducible protein DinB</fullName>
    </submittedName>
</protein>
<dbReference type="InterPro" id="IPR007837">
    <property type="entry name" value="DinB"/>
</dbReference>
<keyword evidence="5" id="KW-1185">Reference proteome</keyword>
<dbReference type="Proteomes" id="UP000078534">
    <property type="component" value="Unassembled WGS sequence"/>
</dbReference>
<dbReference type="STRING" id="152268.A6K24_14335"/>
<dbReference type="RefSeq" id="WP_066341118.1">
    <property type="nucleotide sequence ID" value="NZ_LWSG01000046.1"/>
</dbReference>
<proteinExistence type="inferred from homology"/>
<organism evidence="4 5">
    <name type="scientific">Metabacillus litoralis</name>
    <dbReference type="NCBI Taxonomy" id="152268"/>
    <lineage>
        <taxon>Bacteria</taxon>
        <taxon>Bacillati</taxon>
        <taxon>Bacillota</taxon>
        <taxon>Bacilli</taxon>
        <taxon>Bacillales</taxon>
        <taxon>Bacillaceae</taxon>
        <taxon>Metabacillus</taxon>
    </lineage>
</organism>
<feature type="binding site" evidence="3">
    <location>
        <position position="121"/>
    </location>
    <ligand>
        <name>a divalent metal cation</name>
        <dbReference type="ChEBI" id="CHEBI:60240"/>
    </ligand>
</feature>
<evidence type="ECO:0000313" key="5">
    <source>
        <dbReference type="Proteomes" id="UP000078534"/>
    </source>
</evidence>
<name>A0A179SMN0_9BACI</name>
<comment type="caution">
    <text evidence="4">The sequence shown here is derived from an EMBL/GenBank/DDBJ whole genome shotgun (WGS) entry which is preliminary data.</text>
</comment>
<dbReference type="OrthoDB" id="9811413at2"/>
<evidence type="ECO:0000256" key="3">
    <source>
        <dbReference type="PIRSR" id="PIRSR607837-1"/>
    </source>
</evidence>
<feature type="binding site" evidence="3">
    <location>
        <position position="125"/>
    </location>
    <ligand>
        <name>a divalent metal cation</name>
        <dbReference type="ChEBI" id="CHEBI:60240"/>
    </ligand>
</feature>
<sequence length="150" mass="17725">METIRIMFEHLNWANCRILKTLQTTDGENQKQAIRLFSHILFAEHVWFTRINRINSTKLPIWADVDLEACVDLVEQNNKNFKEFLTTKSDMKLDQFVLYKNSTGKEFSNSLRDILTHVALHGQYHRGQINLLLRVDGMEPINTDFITFRR</sequence>
<reference evidence="5" key="1">
    <citation type="submission" date="2016-04" db="EMBL/GenBank/DDBJ databases">
        <authorList>
            <person name="Lyu Z."/>
            <person name="Lyu W."/>
        </authorList>
    </citation>
    <scope>NUCLEOTIDE SEQUENCE [LARGE SCALE GENOMIC DNA]</scope>
    <source>
        <strain evidence="5">C44</strain>
    </source>
</reference>
<dbReference type="Pfam" id="PF05163">
    <property type="entry name" value="DinB"/>
    <property type="match status" value="1"/>
</dbReference>
<accession>A0A179SMN0</accession>